<gene>
    <name evidence="2" type="ORF">PIIN_11334</name>
</gene>
<name>G4U1B4_SERID</name>
<dbReference type="AlphaFoldDB" id="G4U1B4"/>
<evidence type="ECO:0000313" key="3">
    <source>
        <dbReference type="Proteomes" id="UP000007148"/>
    </source>
</evidence>
<dbReference type="Proteomes" id="UP000007148">
    <property type="component" value="Unassembled WGS sequence"/>
</dbReference>
<proteinExistence type="predicted"/>
<accession>G4U1B4</accession>
<protein>
    <submittedName>
        <fullName evidence="2">Uncharacterized protein</fullName>
    </submittedName>
</protein>
<reference evidence="2 3" key="1">
    <citation type="journal article" date="2011" name="PLoS Pathog.">
        <title>Endophytic Life Strategies Decoded by Genome and Transcriptome Analyses of the Mutualistic Root Symbiont Piriformospora indica.</title>
        <authorList>
            <person name="Zuccaro A."/>
            <person name="Lahrmann U."/>
            <person name="Guldener U."/>
            <person name="Langen G."/>
            <person name="Pfiffi S."/>
            <person name="Biedenkopf D."/>
            <person name="Wong P."/>
            <person name="Samans B."/>
            <person name="Grimm C."/>
            <person name="Basiewicz M."/>
            <person name="Murat C."/>
            <person name="Martin F."/>
            <person name="Kogel K.H."/>
        </authorList>
    </citation>
    <scope>NUCLEOTIDE SEQUENCE [LARGE SCALE GENOMIC DNA]</scope>
    <source>
        <strain evidence="2 3">DSM 11827</strain>
    </source>
</reference>
<evidence type="ECO:0000313" key="2">
    <source>
        <dbReference type="EMBL" id="CCA77357.1"/>
    </source>
</evidence>
<sequence>MSCQESRRTFAHNGKRRRQIPKPPVTDF</sequence>
<organism evidence="2 3">
    <name type="scientific">Serendipita indica (strain DSM 11827)</name>
    <name type="common">Root endophyte fungus</name>
    <name type="synonym">Piriformospora indica</name>
    <dbReference type="NCBI Taxonomy" id="1109443"/>
    <lineage>
        <taxon>Eukaryota</taxon>
        <taxon>Fungi</taxon>
        <taxon>Dikarya</taxon>
        <taxon>Basidiomycota</taxon>
        <taxon>Agaricomycotina</taxon>
        <taxon>Agaricomycetes</taxon>
        <taxon>Sebacinales</taxon>
        <taxon>Serendipitaceae</taxon>
        <taxon>Serendipita</taxon>
    </lineage>
</organism>
<keyword evidence="3" id="KW-1185">Reference proteome</keyword>
<dbReference type="EMBL" id="CAFZ01001518">
    <property type="protein sequence ID" value="CCA77357.1"/>
    <property type="molecule type" value="Genomic_DNA"/>
</dbReference>
<feature type="compositionally biased region" description="Basic residues" evidence="1">
    <location>
        <begin position="9"/>
        <end position="20"/>
    </location>
</feature>
<dbReference type="HOGENOM" id="CLU_3413137_0_0_1"/>
<feature type="region of interest" description="Disordered" evidence="1">
    <location>
        <begin position="1"/>
        <end position="28"/>
    </location>
</feature>
<dbReference type="InParanoid" id="G4U1B4"/>
<evidence type="ECO:0000256" key="1">
    <source>
        <dbReference type="SAM" id="MobiDB-lite"/>
    </source>
</evidence>
<comment type="caution">
    <text evidence="2">The sequence shown here is derived from an EMBL/GenBank/DDBJ whole genome shotgun (WGS) entry which is preliminary data.</text>
</comment>